<dbReference type="KEGG" id="scac:106090997"/>
<evidence type="ECO:0000256" key="1">
    <source>
        <dbReference type="SAM" id="MobiDB-lite"/>
    </source>
</evidence>
<dbReference type="GO" id="GO:0051306">
    <property type="term" value="P:mitotic sister chromatid separation"/>
    <property type="evidence" value="ECO:0007669"/>
    <property type="project" value="TreeGrafter"/>
</dbReference>
<gene>
    <name evidence="3" type="primary">106090997</name>
</gene>
<evidence type="ECO:0000259" key="2">
    <source>
        <dbReference type="Pfam" id="PF16858"/>
    </source>
</evidence>
<dbReference type="PANTHER" id="PTHR14324:SF3">
    <property type="entry name" value="CONDENSIN-2 COMPLEX SUBUNIT H2"/>
    <property type="match status" value="1"/>
</dbReference>
<feature type="compositionally biased region" description="Basic and acidic residues" evidence="1">
    <location>
        <begin position="960"/>
        <end position="970"/>
    </location>
</feature>
<feature type="region of interest" description="Disordered" evidence="1">
    <location>
        <begin position="1312"/>
        <end position="1332"/>
    </location>
</feature>
<proteinExistence type="predicted"/>
<evidence type="ECO:0000313" key="3">
    <source>
        <dbReference type="EnsemblMetazoa" id="SCAU002511-PA"/>
    </source>
</evidence>
<feature type="region of interest" description="Disordered" evidence="1">
    <location>
        <begin position="116"/>
        <end position="146"/>
    </location>
</feature>
<organism evidence="3 4">
    <name type="scientific">Stomoxys calcitrans</name>
    <name type="common">Stable fly</name>
    <name type="synonym">Conops calcitrans</name>
    <dbReference type="NCBI Taxonomy" id="35570"/>
    <lineage>
        <taxon>Eukaryota</taxon>
        <taxon>Metazoa</taxon>
        <taxon>Ecdysozoa</taxon>
        <taxon>Arthropoda</taxon>
        <taxon>Hexapoda</taxon>
        <taxon>Insecta</taxon>
        <taxon>Pterygota</taxon>
        <taxon>Neoptera</taxon>
        <taxon>Endopterygota</taxon>
        <taxon>Diptera</taxon>
        <taxon>Brachycera</taxon>
        <taxon>Muscomorpha</taxon>
        <taxon>Muscoidea</taxon>
        <taxon>Muscidae</taxon>
        <taxon>Stomoxys</taxon>
    </lineage>
</organism>
<dbReference type="VEuPathDB" id="VectorBase:SCAU002511"/>
<feature type="region of interest" description="Disordered" evidence="1">
    <location>
        <begin position="1179"/>
        <end position="1248"/>
    </location>
</feature>
<feature type="compositionally biased region" description="Acidic residues" evidence="1">
    <location>
        <begin position="1209"/>
        <end position="1218"/>
    </location>
</feature>
<feature type="domain" description="Condensin-2 complex subunit H2 C-terminal" evidence="2">
    <location>
        <begin position="1063"/>
        <end position="1167"/>
    </location>
</feature>
<dbReference type="InterPro" id="IPR031739">
    <property type="entry name" value="Ncaph2"/>
</dbReference>
<dbReference type="STRING" id="35570.A0A1I8NW13"/>
<feature type="compositionally biased region" description="Basic and acidic residues" evidence="1">
    <location>
        <begin position="1312"/>
        <end position="1321"/>
    </location>
</feature>
<dbReference type="InterPro" id="IPR031737">
    <property type="entry name" value="CNDH2_C"/>
</dbReference>
<keyword evidence="4" id="KW-1185">Reference proteome</keyword>
<dbReference type="Proteomes" id="UP000095300">
    <property type="component" value="Unassembled WGS sequence"/>
</dbReference>
<dbReference type="GO" id="GO:0003682">
    <property type="term" value="F:chromatin binding"/>
    <property type="evidence" value="ECO:0007669"/>
    <property type="project" value="TreeGrafter"/>
</dbReference>
<dbReference type="OrthoDB" id="10038475at2759"/>
<feature type="region of interest" description="Disordered" evidence="1">
    <location>
        <begin position="951"/>
        <end position="978"/>
    </location>
</feature>
<protein>
    <recommendedName>
        <fullName evidence="2">Condensin-2 complex subunit H2 C-terminal domain-containing protein</fullName>
    </recommendedName>
</protein>
<dbReference type="PANTHER" id="PTHR14324">
    <property type="entry name" value="CONDENSIN-2 COMPLEX SUBUNIT H2"/>
    <property type="match status" value="1"/>
</dbReference>
<feature type="compositionally biased region" description="Basic and acidic residues" evidence="1">
    <location>
        <begin position="116"/>
        <end position="130"/>
    </location>
</feature>
<name>A0A1I8NW13_STOCA</name>
<dbReference type="GO" id="GO:0000796">
    <property type="term" value="C:condensin complex"/>
    <property type="evidence" value="ECO:0007669"/>
    <property type="project" value="TreeGrafter"/>
</dbReference>
<dbReference type="Pfam" id="PF16858">
    <property type="entry name" value="CNDH2_C"/>
    <property type="match status" value="1"/>
</dbReference>
<sequence>MDNVLLNDILRAADKHPNSKVSKLIRTVEEEPFQKNIVLLLIELSDHAEFATDFNISLRYYLDLFERLGINRDLILNEAGLLLLNSSKIYSKRVDYVQSLVERQILTLSNADQEIQQEKEQKEKEAEEKASASAAKPKRGRKRALDAPTDPYEVQLEPKKIKKMTQEKRFSLPKTPTKIKSLPRNVEVEQQLHPASWLHATIYDLENDEEVDTKRNYKLFTYHVEHRYNTLVPDINFRLHYKVKDYIDAQEEAEEGTIDGFYHRNQEWPASSEEYVQKYIDLENHVLQLEIDPTKQWEPPKKLKNVPLDIIRNQELGILNTTIANDTSSINDSGMGTSFLESSFNTSRNESNCQETALKNNASLVETAPRDNLQNSTQNQSNDSALGESLLDQTNLSNESNTEQQLSISDQINVSNGTSAEINVTDKSLLTSEADKEAVLREGNENGVTNSDIKAQAEATEKNSTLANFDTVATSPENIEGTSDSGTINANENKAANENIMEIVGDNGVIENATGLKEANVVEVASHADAEKSTILNEKEKTTATKTNTSSLVDGTVEEFALQHVNGDKGVAECLVGDKVPETTILPNQSSTDVVSIEKDGGFIELEIHVMEENENEPSERLQLQISATDDEGVHLSDVFEGDLQMLSPAVSGVSNNKDMIIYMDDDMRKALASKDGVMEEFSQETYKVPVIQQPREHPIVLNIFHLPPKLLRRKILFKLGPEMDLYLKARCLKPTRIKPPAREYRMGKKMLLYALNNTDMSGIMDTPPNSPGHQSDFCGFTDDEVMHDEDTICSEFLGFNEDEPNKVTISPHRLSRDSGVGVEGALLTPEKEALEIIFEENLTDVNKCKLNLNAELTNVENAEKQTTEDILNDLPDSIRSALEAEIQGGLKESITDGLTETETTISVKVIDSNTIEKTTEQNSKLEELNHETVANDASADGVSEVTTLEKNSAVSNEETLNKPSEENSLEKATNLSGEDNIVNESLVQDHTLEKGPQIESLFVKEITLDNQIPADNNASNHTLNQESISDSLAIKGQNSGVVDANCQQDNDLIDLNLHGTKTKIQQWHEHLRPILAKSRERHHFDVFNLGTEIIETIQTNDTADNLATFGDIMDEKDKSYVSRYFLSTLLLANQGNVNISVKNQSSESPSSWSDIGLKLLSTKRHTVAIEDNIGMISDKKRKQNATNEELVTKPKNAKKKKKQMVHEDVDDDEDDDEPLVKLQTKSKDATPSKRPSSCSAPSHLREKKFKEVTASTPTNHNTKECLIFSQENLPPLTDVPTTSRQAQQQAALNPEVNLNNMRIMLQPIEKMPRQGDDHDSGIFSLDEVSSP</sequence>
<dbReference type="EnsemblMetazoa" id="SCAU002511-RA">
    <property type="protein sequence ID" value="SCAU002511-PA"/>
    <property type="gene ID" value="SCAU002511"/>
</dbReference>
<dbReference type="GO" id="GO:0005634">
    <property type="term" value="C:nucleus"/>
    <property type="evidence" value="ECO:0007669"/>
    <property type="project" value="TreeGrafter"/>
</dbReference>
<evidence type="ECO:0000313" key="4">
    <source>
        <dbReference type="Proteomes" id="UP000095300"/>
    </source>
</evidence>
<dbReference type="GO" id="GO:0010032">
    <property type="term" value="P:meiotic chromosome condensation"/>
    <property type="evidence" value="ECO:0007669"/>
    <property type="project" value="TreeGrafter"/>
</dbReference>
<reference evidence="3" key="1">
    <citation type="submission" date="2020-05" db="UniProtKB">
        <authorList>
            <consortium name="EnsemblMetazoa"/>
        </authorList>
    </citation>
    <scope>IDENTIFICATION</scope>
    <source>
        <strain evidence="3">USDA</strain>
    </source>
</reference>
<accession>A0A1I8NW13</accession>